<dbReference type="EMBL" id="SPHZ02000010">
    <property type="protein sequence ID" value="KAF0896483.1"/>
    <property type="molecule type" value="Genomic_DNA"/>
</dbReference>
<reference evidence="2 3" key="1">
    <citation type="submission" date="2019-11" db="EMBL/GenBank/DDBJ databases">
        <title>Whole genome sequence of Oryza granulata.</title>
        <authorList>
            <person name="Li W."/>
        </authorList>
    </citation>
    <scope>NUCLEOTIDE SEQUENCE [LARGE SCALE GENOMIC DNA]</scope>
    <source>
        <strain evidence="3">cv. Menghai</strain>
        <tissue evidence="2">Leaf</tissue>
    </source>
</reference>
<feature type="compositionally biased region" description="Low complexity" evidence="1">
    <location>
        <begin position="103"/>
        <end position="123"/>
    </location>
</feature>
<name>A0A6G1CA46_9ORYZ</name>
<feature type="compositionally biased region" description="Basic and acidic residues" evidence="1">
    <location>
        <begin position="195"/>
        <end position="209"/>
    </location>
</feature>
<feature type="compositionally biased region" description="Basic and acidic residues" evidence="1">
    <location>
        <begin position="124"/>
        <end position="147"/>
    </location>
</feature>
<feature type="compositionally biased region" description="Polar residues" evidence="1">
    <location>
        <begin position="148"/>
        <end position="159"/>
    </location>
</feature>
<organism evidence="2 3">
    <name type="scientific">Oryza meyeriana var. granulata</name>
    <dbReference type="NCBI Taxonomy" id="110450"/>
    <lineage>
        <taxon>Eukaryota</taxon>
        <taxon>Viridiplantae</taxon>
        <taxon>Streptophyta</taxon>
        <taxon>Embryophyta</taxon>
        <taxon>Tracheophyta</taxon>
        <taxon>Spermatophyta</taxon>
        <taxon>Magnoliopsida</taxon>
        <taxon>Liliopsida</taxon>
        <taxon>Poales</taxon>
        <taxon>Poaceae</taxon>
        <taxon>BOP clade</taxon>
        <taxon>Oryzoideae</taxon>
        <taxon>Oryzeae</taxon>
        <taxon>Oryzinae</taxon>
        <taxon>Oryza</taxon>
        <taxon>Oryza meyeriana</taxon>
    </lineage>
</organism>
<feature type="compositionally biased region" description="Low complexity" evidence="1">
    <location>
        <begin position="73"/>
        <end position="86"/>
    </location>
</feature>
<sequence>MSSAVLAAPRVDIMAAAAALPPLLPTPPRSKMLPLLPTPCLIILPASFATSASNPKPGRADAVERWDAHKKPTGAAASSSRSTGGSPCRADSVKRWDAHKKPAGSATPPSPSRSSSVSSSRAASCERKEPGRKPGRADACERWDINKIKNQSNLTSPPSNERWGINKTKSPSSRTPPPSSEQLDSNKRPASRGSSAERWDINKKPRSQDDVLGYSTNKTASRDRHLIISKLQPVATMTVKTKPLFSGPAFSSSPEPGMLPMPTFLMAR</sequence>
<dbReference type="GO" id="GO:0016071">
    <property type="term" value="P:mRNA metabolic process"/>
    <property type="evidence" value="ECO:0007669"/>
    <property type="project" value="UniProtKB-ARBA"/>
</dbReference>
<comment type="caution">
    <text evidence="2">The sequence shown here is derived from an EMBL/GenBank/DDBJ whole genome shotgun (WGS) entry which is preliminary data.</text>
</comment>
<feature type="region of interest" description="Disordered" evidence="1">
    <location>
        <begin position="67"/>
        <end position="217"/>
    </location>
</feature>
<evidence type="ECO:0000313" key="3">
    <source>
        <dbReference type="Proteomes" id="UP000479710"/>
    </source>
</evidence>
<dbReference type="InterPro" id="IPR028322">
    <property type="entry name" value="PNRC-like_rgn"/>
</dbReference>
<keyword evidence="3" id="KW-1185">Reference proteome</keyword>
<accession>A0A6G1CA46</accession>
<dbReference type="PANTHER" id="PTHR35361:SF1">
    <property type="entry name" value="OS08G0443700 PROTEIN"/>
    <property type="match status" value="1"/>
</dbReference>
<proteinExistence type="predicted"/>
<dbReference type="Pfam" id="PF15365">
    <property type="entry name" value="PNRC"/>
    <property type="match status" value="1"/>
</dbReference>
<feature type="compositionally biased region" description="Basic and acidic residues" evidence="1">
    <location>
        <begin position="91"/>
        <end position="100"/>
    </location>
</feature>
<protein>
    <submittedName>
        <fullName evidence="2">Uncharacterized protein</fullName>
    </submittedName>
</protein>
<evidence type="ECO:0000313" key="2">
    <source>
        <dbReference type="EMBL" id="KAF0896483.1"/>
    </source>
</evidence>
<dbReference type="AlphaFoldDB" id="A0A6G1CA46"/>
<dbReference type="OrthoDB" id="675880at2759"/>
<gene>
    <name evidence="2" type="ORF">E2562_024342</name>
</gene>
<dbReference type="PANTHER" id="PTHR35361">
    <property type="entry name" value="OS08G0443700 PROTEIN"/>
    <property type="match status" value="1"/>
</dbReference>
<dbReference type="Proteomes" id="UP000479710">
    <property type="component" value="Unassembled WGS sequence"/>
</dbReference>
<evidence type="ECO:0000256" key="1">
    <source>
        <dbReference type="SAM" id="MobiDB-lite"/>
    </source>
</evidence>